<dbReference type="AlphaFoldDB" id="A0A183KZA0"/>
<dbReference type="Proteomes" id="UP000279833">
    <property type="component" value="Unassembled WGS sequence"/>
</dbReference>
<dbReference type="WBParaSite" id="SCUD_0002040001-mRNA-1">
    <property type="protein sequence ID" value="SCUD_0002040001-mRNA-1"/>
    <property type="gene ID" value="SCUD_0002040001"/>
</dbReference>
<reference evidence="1 2" key="2">
    <citation type="submission" date="2018-11" db="EMBL/GenBank/DDBJ databases">
        <authorList>
            <consortium name="Pathogen Informatics"/>
        </authorList>
    </citation>
    <scope>NUCLEOTIDE SEQUENCE [LARGE SCALE GENOMIC DNA]</scope>
    <source>
        <strain evidence="1">Dakar</strain>
        <strain evidence="2">Dakar, Senegal</strain>
    </source>
</reference>
<evidence type="ECO:0000313" key="2">
    <source>
        <dbReference type="Proteomes" id="UP000279833"/>
    </source>
</evidence>
<accession>A0A183KZA0</accession>
<gene>
    <name evidence="1" type="ORF">SCUD_LOCUS20396</name>
</gene>
<name>A0A183KZA0_9TREM</name>
<evidence type="ECO:0000313" key="3">
    <source>
        <dbReference type="WBParaSite" id="SCUD_0002040001-mRNA-1"/>
    </source>
</evidence>
<keyword evidence="2" id="KW-1185">Reference proteome</keyword>
<protein>
    <submittedName>
        <fullName evidence="1 3">Uncharacterized protein</fullName>
    </submittedName>
</protein>
<organism evidence="3">
    <name type="scientific">Schistosoma curassoni</name>
    <dbReference type="NCBI Taxonomy" id="6186"/>
    <lineage>
        <taxon>Eukaryota</taxon>
        <taxon>Metazoa</taxon>
        <taxon>Spiralia</taxon>
        <taxon>Lophotrochozoa</taxon>
        <taxon>Platyhelminthes</taxon>
        <taxon>Trematoda</taxon>
        <taxon>Digenea</taxon>
        <taxon>Strigeidida</taxon>
        <taxon>Schistosomatoidea</taxon>
        <taxon>Schistosomatidae</taxon>
        <taxon>Schistosoma</taxon>
    </lineage>
</organism>
<evidence type="ECO:0000313" key="1">
    <source>
        <dbReference type="EMBL" id="VDP72074.1"/>
    </source>
</evidence>
<proteinExistence type="predicted"/>
<reference evidence="3" key="1">
    <citation type="submission" date="2016-06" db="UniProtKB">
        <authorList>
            <consortium name="WormBaseParasite"/>
        </authorList>
    </citation>
    <scope>IDENTIFICATION</scope>
</reference>
<sequence length="43" mass="5352">MFLVSFFLIYDRFAICLNRILNIGQSVKFYRIKIFYFCKKMIF</sequence>
<dbReference type="EMBL" id="UZAK01044196">
    <property type="protein sequence ID" value="VDP72074.1"/>
    <property type="molecule type" value="Genomic_DNA"/>
</dbReference>